<dbReference type="AlphaFoldDB" id="A0A934RW67"/>
<dbReference type="PANTHER" id="PTHR43377:SF8">
    <property type="entry name" value="BLR3664 PROTEIN"/>
    <property type="match status" value="1"/>
</dbReference>
<dbReference type="SUPFAM" id="SSF55347">
    <property type="entry name" value="Glyceraldehyde-3-phosphate dehydrogenase-like, C-terminal domain"/>
    <property type="match status" value="1"/>
</dbReference>
<organism evidence="3 4">
    <name type="scientific">Pelagicoccus mobilis</name>
    <dbReference type="NCBI Taxonomy" id="415221"/>
    <lineage>
        <taxon>Bacteria</taxon>
        <taxon>Pseudomonadati</taxon>
        <taxon>Verrucomicrobiota</taxon>
        <taxon>Opitutia</taxon>
        <taxon>Puniceicoccales</taxon>
        <taxon>Pelagicoccaceae</taxon>
        <taxon>Pelagicoccus</taxon>
    </lineage>
</organism>
<dbReference type="RefSeq" id="WP_200354128.1">
    <property type="nucleotide sequence ID" value="NZ_JAENIL010000005.1"/>
</dbReference>
<comment type="caution">
    <text evidence="3">The sequence shown here is derived from an EMBL/GenBank/DDBJ whole genome shotgun (WGS) entry which is preliminary data.</text>
</comment>
<dbReference type="InterPro" id="IPR055170">
    <property type="entry name" value="GFO_IDH_MocA-like_dom"/>
</dbReference>
<evidence type="ECO:0000313" key="4">
    <source>
        <dbReference type="Proteomes" id="UP000617628"/>
    </source>
</evidence>
<evidence type="ECO:0000259" key="2">
    <source>
        <dbReference type="Pfam" id="PF22725"/>
    </source>
</evidence>
<dbReference type="PANTHER" id="PTHR43377">
    <property type="entry name" value="BILIVERDIN REDUCTASE A"/>
    <property type="match status" value="1"/>
</dbReference>
<proteinExistence type="predicted"/>
<name>A0A934RW67_9BACT</name>
<accession>A0A934RW67</accession>
<sequence>MRIGVIGTGWVTEHHLNALKNIEGAQVAAIAGRNVGRAKELGEPWQANAYETALPMLQNESLDAAFILLPPHLHGELERACSEYVKGVLVEKPIAQSLQTAQEIGGYFKKAGTIVSVAYQNRYRQAVLRAKELFSQENGQGILARAWWTTEMPPPLWWRNFEQSGGQFVEQCTHLLDICRFTMGEIEDVSAYATRGFMTQVDDYSVDDAMVVNARFKSGALASFATGCFPEGGHDQSPGGGIGISLSSRAHRVSLEGWGFDGAVYSGQGETEEIPSEDNIFEIQNRAFLKAVETGDSSSILSSYEDGLKTLAATLAANESARHCGGAPVKVEI</sequence>
<dbReference type="EMBL" id="JAENIL010000005">
    <property type="protein sequence ID" value="MBK1875911.1"/>
    <property type="molecule type" value="Genomic_DNA"/>
</dbReference>
<keyword evidence="4" id="KW-1185">Reference proteome</keyword>
<dbReference type="GO" id="GO:0000166">
    <property type="term" value="F:nucleotide binding"/>
    <property type="evidence" value="ECO:0007669"/>
    <property type="project" value="InterPro"/>
</dbReference>
<dbReference type="Proteomes" id="UP000617628">
    <property type="component" value="Unassembled WGS sequence"/>
</dbReference>
<dbReference type="InterPro" id="IPR000683">
    <property type="entry name" value="Gfo/Idh/MocA-like_OxRdtase_N"/>
</dbReference>
<dbReference type="Pfam" id="PF22725">
    <property type="entry name" value="GFO_IDH_MocA_C3"/>
    <property type="match status" value="1"/>
</dbReference>
<dbReference type="Pfam" id="PF01408">
    <property type="entry name" value="GFO_IDH_MocA"/>
    <property type="match status" value="1"/>
</dbReference>
<gene>
    <name evidence="3" type="ORF">JIN87_03465</name>
</gene>
<dbReference type="SUPFAM" id="SSF51735">
    <property type="entry name" value="NAD(P)-binding Rossmann-fold domains"/>
    <property type="match status" value="1"/>
</dbReference>
<reference evidence="3" key="1">
    <citation type="submission" date="2021-01" db="EMBL/GenBank/DDBJ databases">
        <title>Modified the classification status of verrucomicrobia.</title>
        <authorList>
            <person name="Feng X."/>
        </authorList>
    </citation>
    <scope>NUCLEOTIDE SEQUENCE</scope>
    <source>
        <strain evidence="3">KCTC 13126</strain>
    </source>
</reference>
<dbReference type="InterPro" id="IPR036291">
    <property type="entry name" value="NAD(P)-bd_dom_sf"/>
</dbReference>
<feature type="domain" description="GFO/IDH/MocA-like oxidoreductase" evidence="2">
    <location>
        <begin position="137"/>
        <end position="234"/>
    </location>
</feature>
<protein>
    <submittedName>
        <fullName evidence="3">Gfo/Idh/MocA family oxidoreductase</fullName>
    </submittedName>
</protein>
<evidence type="ECO:0000259" key="1">
    <source>
        <dbReference type="Pfam" id="PF01408"/>
    </source>
</evidence>
<dbReference type="InterPro" id="IPR051450">
    <property type="entry name" value="Gfo/Idh/MocA_Oxidoreductases"/>
</dbReference>
<dbReference type="Gene3D" id="3.30.360.10">
    <property type="entry name" value="Dihydrodipicolinate Reductase, domain 2"/>
    <property type="match status" value="1"/>
</dbReference>
<evidence type="ECO:0000313" key="3">
    <source>
        <dbReference type="EMBL" id="MBK1875911.1"/>
    </source>
</evidence>
<dbReference type="Gene3D" id="3.40.50.720">
    <property type="entry name" value="NAD(P)-binding Rossmann-like Domain"/>
    <property type="match status" value="1"/>
</dbReference>
<feature type="domain" description="Gfo/Idh/MocA-like oxidoreductase N-terminal" evidence="1">
    <location>
        <begin position="1"/>
        <end position="119"/>
    </location>
</feature>